<comment type="caution">
    <text evidence="3">The sequence shown here is derived from an EMBL/GenBank/DDBJ whole genome shotgun (WGS) entry which is preliminary data.</text>
</comment>
<sequence length="251" mass="27736">MTPDNAFLFLPELQGRLTPAHASGLRLTDEVLAEWDAQARCQGLPAHWRLPDHKVEQSRREVLAAITAQQQDLWVFAYGSLMWNPGFHFGEVRRACLPGFARRFALSTTIGRGTPDCPGLVLTLQRTNDADQMGCEGLAFRIPAPLVEDESRLLWRREMITGAYCPQLLPLPTPQGEVQALVLVANTAHTHYRGDLSLQATAATIATACGRIGSNRDYLEQLVQQCEVLGIEDTYVRELAALVDAACGRSR</sequence>
<name>A0AAJ2EYY6_ACIDE</name>
<dbReference type="GO" id="GO:0061928">
    <property type="term" value="F:glutathione specific gamma-glutamylcyclotransferase activity"/>
    <property type="evidence" value="ECO:0007669"/>
    <property type="project" value="UniProtKB-EC"/>
</dbReference>
<dbReference type="EC" id="4.3.2.7" evidence="1"/>
<keyword evidence="2" id="KW-0456">Lyase</keyword>
<dbReference type="PANTHER" id="PTHR12192">
    <property type="entry name" value="CATION TRANSPORT PROTEIN CHAC-RELATED"/>
    <property type="match status" value="1"/>
</dbReference>
<dbReference type="RefSeq" id="WP_209816688.1">
    <property type="nucleotide sequence ID" value="NZ_JAVDTL010000001.1"/>
</dbReference>
<evidence type="ECO:0000313" key="3">
    <source>
        <dbReference type="EMBL" id="MDR6765121.1"/>
    </source>
</evidence>
<dbReference type="GO" id="GO:0006751">
    <property type="term" value="P:glutathione catabolic process"/>
    <property type="evidence" value="ECO:0007669"/>
    <property type="project" value="InterPro"/>
</dbReference>
<dbReference type="CDD" id="cd06661">
    <property type="entry name" value="GGCT_like"/>
    <property type="match status" value="1"/>
</dbReference>
<reference evidence="3 5" key="1">
    <citation type="submission" date="2023-07" db="EMBL/GenBank/DDBJ databases">
        <title>Sorghum-associated microbial communities from plants grown in Nebraska, USA.</title>
        <authorList>
            <person name="Schachtman D."/>
        </authorList>
    </citation>
    <scope>NUCLEOTIDE SEQUENCE</scope>
    <source>
        <strain evidence="4 5">BE105</strain>
        <strain evidence="3">BE69</strain>
    </source>
</reference>
<accession>A0AAJ2EYY6</accession>
<dbReference type="Gene3D" id="3.10.490.10">
    <property type="entry name" value="Gamma-glutamyl cyclotransferase-like"/>
    <property type="match status" value="1"/>
</dbReference>
<dbReference type="Proteomes" id="UP001253458">
    <property type="component" value="Unassembled WGS sequence"/>
</dbReference>
<keyword evidence="5" id="KW-1185">Reference proteome</keyword>
<dbReference type="Proteomes" id="UP001249076">
    <property type="component" value="Unassembled WGS sequence"/>
</dbReference>
<dbReference type="InterPro" id="IPR006840">
    <property type="entry name" value="ChaC"/>
</dbReference>
<organism evidence="3 6">
    <name type="scientific">Acidovorax delafieldii</name>
    <name type="common">Pseudomonas delafieldii</name>
    <dbReference type="NCBI Taxonomy" id="47920"/>
    <lineage>
        <taxon>Bacteria</taxon>
        <taxon>Pseudomonadati</taxon>
        <taxon>Pseudomonadota</taxon>
        <taxon>Betaproteobacteria</taxon>
        <taxon>Burkholderiales</taxon>
        <taxon>Comamonadaceae</taxon>
        <taxon>Acidovorax</taxon>
    </lineage>
</organism>
<evidence type="ECO:0000313" key="5">
    <source>
        <dbReference type="Proteomes" id="UP001249076"/>
    </source>
</evidence>
<evidence type="ECO:0000256" key="2">
    <source>
        <dbReference type="ARBA" id="ARBA00023239"/>
    </source>
</evidence>
<dbReference type="AlphaFoldDB" id="A0AAJ2EYY6"/>
<proteinExistence type="predicted"/>
<dbReference type="InterPro" id="IPR013024">
    <property type="entry name" value="GGCT-like"/>
</dbReference>
<dbReference type="EMBL" id="JAVDTS010000001">
    <property type="protein sequence ID" value="MDR6835559.1"/>
    <property type="molecule type" value="Genomic_DNA"/>
</dbReference>
<evidence type="ECO:0000313" key="4">
    <source>
        <dbReference type="EMBL" id="MDR6835559.1"/>
    </source>
</evidence>
<evidence type="ECO:0000313" key="6">
    <source>
        <dbReference type="Proteomes" id="UP001253458"/>
    </source>
</evidence>
<gene>
    <name evidence="3" type="ORF">J2W88_000379</name>
    <name evidence="4" type="ORF">J2W93_000380</name>
</gene>
<dbReference type="InterPro" id="IPR036568">
    <property type="entry name" value="GGCT-like_sf"/>
</dbReference>
<evidence type="ECO:0000256" key="1">
    <source>
        <dbReference type="ARBA" id="ARBA00012344"/>
    </source>
</evidence>
<dbReference type="EMBL" id="JAVDTL010000001">
    <property type="protein sequence ID" value="MDR6765121.1"/>
    <property type="molecule type" value="Genomic_DNA"/>
</dbReference>
<dbReference type="PANTHER" id="PTHR12192:SF2">
    <property type="entry name" value="GLUTATHIONE-SPECIFIC GAMMA-GLUTAMYLCYCLOTRANSFERASE 2"/>
    <property type="match status" value="1"/>
</dbReference>
<dbReference type="GO" id="GO:0005737">
    <property type="term" value="C:cytoplasm"/>
    <property type="evidence" value="ECO:0007669"/>
    <property type="project" value="TreeGrafter"/>
</dbReference>
<dbReference type="SUPFAM" id="SSF110857">
    <property type="entry name" value="Gamma-glutamyl cyclotransferase-like"/>
    <property type="match status" value="1"/>
</dbReference>
<dbReference type="Pfam" id="PF04752">
    <property type="entry name" value="ChaC"/>
    <property type="match status" value="1"/>
</dbReference>
<protein>
    <recommendedName>
        <fullName evidence="1">glutathione-specific gamma-glutamylcyclotransferase</fullName>
        <ecNumber evidence="1">4.3.2.7</ecNumber>
    </recommendedName>
</protein>